<accession>A0A2T5U261</accession>
<dbReference type="RefSeq" id="WP_107954999.1">
    <property type="nucleotide sequence ID" value="NZ_QAYE01000007.1"/>
</dbReference>
<reference evidence="2 3" key="1">
    <citation type="submission" date="2018-04" db="EMBL/GenBank/DDBJ databases">
        <title>Genomic Encyclopedia of Type Strains, Phase III (KMG-III): the genomes of soil and plant-associated and newly described type strains.</title>
        <authorList>
            <person name="Whitman W."/>
        </authorList>
    </citation>
    <scope>NUCLEOTIDE SEQUENCE [LARGE SCALE GENOMIC DNA]</scope>
    <source>
        <strain evidence="2 3">MA-olki</strain>
    </source>
</reference>
<evidence type="ECO:0000256" key="1">
    <source>
        <dbReference type="SAM" id="MobiDB-lite"/>
    </source>
</evidence>
<dbReference type="GeneID" id="91006900"/>
<name>A0A2T5U261_9SPHN</name>
<organism evidence="2 3">
    <name type="scientific">Sphingomonas faeni</name>
    <dbReference type="NCBI Taxonomy" id="185950"/>
    <lineage>
        <taxon>Bacteria</taxon>
        <taxon>Pseudomonadati</taxon>
        <taxon>Pseudomonadota</taxon>
        <taxon>Alphaproteobacteria</taxon>
        <taxon>Sphingomonadales</taxon>
        <taxon>Sphingomonadaceae</taxon>
        <taxon>Sphingomonas</taxon>
    </lineage>
</organism>
<evidence type="ECO:0000313" key="3">
    <source>
        <dbReference type="Proteomes" id="UP000244013"/>
    </source>
</evidence>
<dbReference type="OrthoDB" id="8223265at2"/>
<evidence type="ECO:0008006" key="4">
    <source>
        <dbReference type="Google" id="ProtNLM"/>
    </source>
</evidence>
<comment type="caution">
    <text evidence="2">The sequence shown here is derived from an EMBL/GenBank/DDBJ whole genome shotgun (WGS) entry which is preliminary data.</text>
</comment>
<evidence type="ECO:0000313" key="2">
    <source>
        <dbReference type="EMBL" id="PTW45587.1"/>
    </source>
</evidence>
<proteinExistence type="predicted"/>
<feature type="region of interest" description="Disordered" evidence="1">
    <location>
        <begin position="207"/>
        <end position="226"/>
    </location>
</feature>
<dbReference type="Proteomes" id="UP000244013">
    <property type="component" value="Unassembled WGS sequence"/>
</dbReference>
<protein>
    <recommendedName>
        <fullName evidence="4">DNA transfer protein p32</fullName>
    </recommendedName>
</protein>
<dbReference type="EMBL" id="QAYE01000007">
    <property type="protein sequence ID" value="PTW45587.1"/>
    <property type="molecule type" value="Genomic_DNA"/>
</dbReference>
<gene>
    <name evidence="2" type="ORF">C8J25_107272</name>
</gene>
<dbReference type="AlphaFoldDB" id="A0A2T5U261"/>
<sequence>MPASAVIGAAGSVAGGIASGKGAKKAAKAQAQAQAAQIAAVEARYQDNKGLITPTVDNGKAAQTQLQSLLGLGGDPTSALATLEATPGYQFSQSQGLNAINSNAYASGQGNSGAALKSAMQFSSGLAQQNYNNYAGQLGSVADRGANATNTLIGQGNAATTAINNATQAGANATSSNAVYQGQNIANVLKGVAGAAGQVFGSSYSGTTPPTASTLPGPFTSTTPSAFTSSGLNRNYFGGQ</sequence>